<proteinExistence type="predicted"/>
<dbReference type="CDD" id="cd20071">
    <property type="entry name" value="SET_SMYD"/>
    <property type="match status" value="1"/>
</dbReference>
<keyword evidence="8" id="KW-1185">Reference proteome</keyword>
<name>A0A8S4FM22_PLUXY</name>
<dbReference type="AlphaFoldDB" id="A0A8S4FM22"/>
<dbReference type="EMBL" id="CAJHNJ030000038">
    <property type="protein sequence ID" value="CAG9129457.1"/>
    <property type="molecule type" value="Genomic_DNA"/>
</dbReference>
<evidence type="ECO:0000256" key="5">
    <source>
        <dbReference type="SAM" id="MobiDB-lite"/>
    </source>
</evidence>
<dbReference type="Gene3D" id="6.10.140.2220">
    <property type="match status" value="2"/>
</dbReference>
<dbReference type="Proteomes" id="UP000653454">
    <property type="component" value="Unassembled WGS sequence"/>
</dbReference>
<accession>A0A8S4FM22</accession>
<evidence type="ECO:0000259" key="6">
    <source>
        <dbReference type="PROSITE" id="PS50865"/>
    </source>
</evidence>
<sequence length="888" mass="99420">MSMWLRCRCHCDVVTTSSCAVNTENRLPRCRRRVAALPLRCGCVKRRARSGDGERDKENIDVPVLKEEEDTPKEVVKEDDSKKPCYEIRTSDVMGRYLVASRAIAPGTLIMREPALAVGPCAGCGLVCLACYRELDDGPYVKCPGCAWPLCSASCGGVGNYTGHSTYECDTLKGVPPDYEDLEELRECYHALMPLRCLLLKTHDPAKWAAISRMESHDKLRRARGDIWPVNDKLVVQRLKKWGLGFDEDEVHTICGVLETNAFEVGSSGANARALYDRAFLLAHSCVPSTWHTDAAAEPDRALTVRAATRHEPGDLITLSYAYTLQGTLKRREHLSHSKFFSCTCARCADPTELGTYASAFTCPKCSGRVLANTPLDDEGSWACVDGCGYTMPSGHVQLLLNRLTSEYSALGASDVRGLEGFLRRFRNVLHHNHYLFLCCKHSLSQLYGKVSSHMIQSMPEPELRRKVDICRELALLFHVIEPGYSRLRGTSSSSSSPVDAGARAAPQGGHLPRAGAASMPEPELRRKVDICRELALLFHVIEPGYSRLRGVTLYELHAPLMILTTRDFEKKAITRDSLRTRLKEIVGYLTESALILGFEPPQSPEGLMAAAARDALKKIKTWEQIIGKISFTMTTDDEGACNICCSKATQKCAGCQTVYYCSKEHQKKDWKMHKLLCTPARVKEDPEVGRYFEATRDIRAGDVVLKESALITGPSQVTPPVCLGCYQLLEEGKAVPCELCGWPFCSEACSKKEEHKPECYYTQQRGEKGKISTFGTPHPNYQCLTVLRCLYQRDHNPKLWAKLQALQSHCEERRCTEKWNHDKKMVVDFIWKFFKLEGKFSEEEIMKCCVSGRDPFNAPASSRQPCVDNGTRRRPHPRPDTEHPTNS</sequence>
<dbReference type="PANTHER" id="PTHR46455">
    <property type="entry name" value="SET AND MYND DOMAIN CONTAINING, ARTHROPOD-SPECIFIC, MEMBER 4, ISOFORM A"/>
    <property type="match status" value="1"/>
</dbReference>
<organism evidence="7 8">
    <name type="scientific">Plutella xylostella</name>
    <name type="common">Diamondback moth</name>
    <name type="synonym">Plutella maculipennis</name>
    <dbReference type="NCBI Taxonomy" id="51655"/>
    <lineage>
        <taxon>Eukaryota</taxon>
        <taxon>Metazoa</taxon>
        <taxon>Ecdysozoa</taxon>
        <taxon>Arthropoda</taxon>
        <taxon>Hexapoda</taxon>
        <taxon>Insecta</taxon>
        <taxon>Pterygota</taxon>
        <taxon>Neoptera</taxon>
        <taxon>Endopterygota</taxon>
        <taxon>Lepidoptera</taxon>
        <taxon>Glossata</taxon>
        <taxon>Ditrysia</taxon>
        <taxon>Yponomeutoidea</taxon>
        <taxon>Plutellidae</taxon>
        <taxon>Plutella</taxon>
    </lineage>
</organism>
<dbReference type="SUPFAM" id="SSF82199">
    <property type="entry name" value="SET domain"/>
    <property type="match status" value="1"/>
</dbReference>
<dbReference type="Gene3D" id="2.170.270.10">
    <property type="entry name" value="SET domain"/>
    <property type="match status" value="1"/>
</dbReference>
<dbReference type="Pfam" id="PF01753">
    <property type="entry name" value="zf-MYND"/>
    <property type="match status" value="1"/>
</dbReference>
<dbReference type="GO" id="GO:0008270">
    <property type="term" value="F:zinc ion binding"/>
    <property type="evidence" value="ECO:0007669"/>
    <property type="project" value="UniProtKB-KW"/>
</dbReference>
<dbReference type="PANTHER" id="PTHR46455:SF5">
    <property type="entry name" value="SET AND MYND DOMAIN CONTAINING, ARTHROPOD-SPECIFIC, MEMBER 4, ISOFORM A"/>
    <property type="match status" value="1"/>
</dbReference>
<evidence type="ECO:0000313" key="7">
    <source>
        <dbReference type="EMBL" id="CAG9129457.1"/>
    </source>
</evidence>
<comment type="caution">
    <text evidence="7">The sequence shown here is derived from an EMBL/GenBank/DDBJ whole genome shotgun (WGS) entry which is preliminary data.</text>
</comment>
<keyword evidence="3" id="KW-0862">Zinc</keyword>
<evidence type="ECO:0000256" key="4">
    <source>
        <dbReference type="PROSITE-ProRule" id="PRU00134"/>
    </source>
</evidence>
<keyword evidence="1" id="KW-0479">Metal-binding</keyword>
<dbReference type="InterPro" id="IPR046341">
    <property type="entry name" value="SET_dom_sf"/>
</dbReference>
<gene>
    <name evidence="7" type="ORF">PLXY2_LOCUS9519</name>
</gene>
<feature type="region of interest" description="Disordered" evidence="5">
    <location>
        <begin position="855"/>
        <end position="888"/>
    </location>
</feature>
<dbReference type="SUPFAM" id="SSF144232">
    <property type="entry name" value="HIT/MYND zinc finger-like"/>
    <property type="match status" value="1"/>
</dbReference>
<feature type="region of interest" description="Disordered" evidence="5">
    <location>
        <begin position="488"/>
        <end position="521"/>
    </location>
</feature>
<reference evidence="7" key="1">
    <citation type="submission" date="2020-11" db="EMBL/GenBank/DDBJ databases">
        <authorList>
            <person name="Whiteford S."/>
        </authorList>
    </citation>
    <scope>NUCLEOTIDE SEQUENCE</scope>
</reference>
<keyword evidence="2 4" id="KW-0863">Zinc-finger</keyword>
<evidence type="ECO:0000256" key="1">
    <source>
        <dbReference type="ARBA" id="ARBA00022723"/>
    </source>
</evidence>
<evidence type="ECO:0000256" key="2">
    <source>
        <dbReference type="ARBA" id="ARBA00022771"/>
    </source>
</evidence>
<protein>
    <submittedName>
        <fullName evidence="7">(diamondback moth) hypothetical protein</fullName>
    </submittedName>
</protein>
<dbReference type="PROSITE" id="PS50865">
    <property type="entry name" value="ZF_MYND_2"/>
    <property type="match status" value="1"/>
</dbReference>
<evidence type="ECO:0000256" key="3">
    <source>
        <dbReference type="ARBA" id="ARBA00022833"/>
    </source>
</evidence>
<feature type="compositionally biased region" description="Basic and acidic residues" evidence="5">
    <location>
        <begin position="878"/>
        <end position="888"/>
    </location>
</feature>
<feature type="domain" description="MYND-type" evidence="6">
    <location>
        <begin position="642"/>
        <end position="678"/>
    </location>
</feature>
<dbReference type="PROSITE" id="PS01360">
    <property type="entry name" value="ZF_MYND_1"/>
    <property type="match status" value="1"/>
</dbReference>
<dbReference type="InterPro" id="IPR053010">
    <property type="entry name" value="SET_SmydA-8"/>
</dbReference>
<evidence type="ECO:0000313" key="8">
    <source>
        <dbReference type="Proteomes" id="UP000653454"/>
    </source>
</evidence>
<dbReference type="Gene3D" id="1.10.220.160">
    <property type="match status" value="1"/>
</dbReference>
<dbReference type="InterPro" id="IPR002893">
    <property type="entry name" value="Znf_MYND"/>
</dbReference>